<name>Q5W5Z0_AERHY</name>
<dbReference type="InterPro" id="IPR018357">
    <property type="entry name" value="Hexapep_transf_CS"/>
</dbReference>
<keyword evidence="3" id="KW-0677">Repeat</keyword>
<sequence>MLMLHRLMIEEKLSRGRNLIIYGTGSAAEDFINKNSWLYSQVTFFMTTRPEKECFLGKEVVTPDSYSQPINEAFIVIVSSFFIEISQYLRDIGLKEGEHFIQVFKNVDVSTTSKRSINGVEVGKYTYGYERHCFKGSLLESIGAFCSINESVKIGEFNHPLDCITSHPLLYISKHDILGYEGVPGIWENDDLLDLYNMSSNQKITIGNDVWIGANAIILPGVTIGDGAVVGAGAVVTRDVPDYAIVVGVPAKVIRQRFNKEQISILKRICWWDWDDEQIQENAGLIKNPDLFFSYYSN</sequence>
<dbReference type="CDD" id="cd03349">
    <property type="entry name" value="LbH_XAT"/>
    <property type="match status" value="1"/>
</dbReference>
<evidence type="ECO:0000313" key="5">
    <source>
        <dbReference type="EMBL" id="AAV52287.1"/>
    </source>
</evidence>
<dbReference type="InterPro" id="IPR011004">
    <property type="entry name" value="Trimer_LpxA-like_sf"/>
</dbReference>
<dbReference type="InterPro" id="IPR001451">
    <property type="entry name" value="Hexapep"/>
</dbReference>
<evidence type="ECO:0000256" key="1">
    <source>
        <dbReference type="ARBA" id="ARBA00007274"/>
    </source>
</evidence>
<dbReference type="PANTHER" id="PTHR43300:SF11">
    <property type="entry name" value="ACETYLTRANSFERASE RV3034C-RELATED"/>
    <property type="match status" value="1"/>
</dbReference>
<reference evidence="5" key="2">
    <citation type="submission" date="2003-10" db="EMBL/GenBank/DDBJ databases">
        <authorList>
            <person name="Zhang Y.L."/>
            <person name="Yu H.B."/>
            <person name="Lau Y.L."/>
            <person name="Leung K.Y."/>
        </authorList>
    </citation>
    <scope>NUCLEOTIDE SEQUENCE</scope>
    <source>
        <strain evidence="5">PPD134/91</strain>
    </source>
</reference>
<evidence type="ECO:0000256" key="4">
    <source>
        <dbReference type="ARBA" id="ARBA00023315"/>
    </source>
</evidence>
<reference evidence="5" key="1">
    <citation type="journal article" date="2000" name="Microbiology">
        <title>Molecular analysis of genetic differences between virulent and avirulent strains of Aeromonas hydrophila isolated from diseased fish.</title>
        <authorList>
            <person name="Zhang Y.L."/>
            <person name="Ong C.T."/>
            <person name="Leung K.Y."/>
        </authorList>
    </citation>
    <scope>NUCLEOTIDE SEQUENCE</scope>
    <source>
        <strain evidence="5">PPD134/91</strain>
    </source>
</reference>
<dbReference type="PANTHER" id="PTHR43300">
    <property type="entry name" value="ACETYLTRANSFERASE"/>
    <property type="match status" value="1"/>
</dbReference>
<dbReference type="GO" id="GO:0016746">
    <property type="term" value="F:acyltransferase activity"/>
    <property type="evidence" value="ECO:0007669"/>
    <property type="project" value="UniProtKB-KW"/>
</dbReference>
<comment type="similarity">
    <text evidence="1">Belongs to the transferase hexapeptide repeat family.</text>
</comment>
<dbReference type="Pfam" id="PF00132">
    <property type="entry name" value="Hexapep"/>
    <property type="match status" value="1"/>
</dbReference>
<dbReference type="AlphaFoldDB" id="Q5W5Z0"/>
<evidence type="ECO:0000256" key="2">
    <source>
        <dbReference type="ARBA" id="ARBA00022679"/>
    </source>
</evidence>
<dbReference type="EMBL" id="AF146601">
    <property type="protein sequence ID" value="AAV52287.1"/>
    <property type="molecule type" value="Genomic_DNA"/>
</dbReference>
<keyword evidence="4" id="KW-0012">Acyltransferase</keyword>
<proteinExistence type="inferred from homology"/>
<organism evidence="5">
    <name type="scientific">Aeromonas hydrophila</name>
    <dbReference type="NCBI Taxonomy" id="644"/>
    <lineage>
        <taxon>Bacteria</taxon>
        <taxon>Pseudomonadati</taxon>
        <taxon>Pseudomonadota</taxon>
        <taxon>Gammaproteobacteria</taxon>
        <taxon>Aeromonadales</taxon>
        <taxon>Aeromonadaceae</taxon>
        <taxon>Aeromonas</taxon>
    </lineage>
</organism>
<dbReference type="SUPFAM" id="SSF51161">
    <property type="entry name" value="Trimeric LpxA-like enzymes"/>
    <property type="match status" value="1"/>
</dbReference>
<keyword evidence="2 5" id="KW-0808">Transferase</keyword>
<accession>Q5W5Z0</accession>
<dbReference type="PROSITE" id="PS00101">
    <property type="entry name" value="HEXAPEP_TRANSFERASES"/>
    <property type="match status" value="1"/>
</dbReference>
<evidence type="ECO:0000256" key="3">
    <source>
        <dbReference type="ARBA" id="ARBA00022737"/>
    </source>
</evidence>
<protein>
    <submittedName>
        <fullName evidence="5">Putative chloramphenicol acetyltransferase</fullName>
    </submittedName>
</protein>
<dbReference type="Gene3D" id="2.160.10.10">
    <property type="entry name" value="Hexapeptide repeat proteins"/>
    <property type="match status" value="1"/>
</dbReference>
<dbReference type="InterPro" id="IPR050179">
    <property type="entry name" value="Trans_hexapeptide_repeat"/>
</dbReference>